<dbReference type="Proteomes" id="UP000007110">
    <property type="component" value="Unassembled WGS sequence"/>
</dbReference>
<dbReference type="RefSeq" id="XP_030837049.1">
    <property type="nucleotide sequence ID" value="XM_030981189.1"/>
</dbReference>
<comment type="similarity">
    <text evidence="4">Belongs to the SMC family. RAD50 subfamily.</text>
</comment>
<feature type="domain" description="Zinc-hook" evidence="19">
    <location>
        <begin position="356"/>
        <end position="454"/>
    </location>
</feature>
<dbReference type="Gene3D" id="3.40.50.300">
    <property type="entry name" value="P-loop containing nucleotide triphosphate hydrolases"/>
    <property type="match status" value="1"/>
</dbReference>
<keyword evidence="21" id="KW-1185">Reference proteome</keyword>
<dbReference type="GO" id="GO:0016887">
    <property type="term" value="F:ATP hydrolysis activity"/>
    <property type="evidence" value="ECO:0007669"/>
    <property type="project" value="InterPro"/>
</dbReference>
<evidence type="ECO:0000256" key="17">
    <source>
        <dbReference type="SAM" id="Coils"/>
    </source>
</evidence>
<feature type="coiled-coil region" evidence="17">
    <location>
        <begin position="467"/>
        <end position="501"/>
    </location>
</feature>
<reference evidence="21" key="1">
    <citation type="submission" date="2015-02" db="EMBL/GenBank/DDBJ databases">
        <title>Genome sequencing for Strongylocentrotus purpuratus.</title>
        <authorList>
            <person name="Murali S."/>
            <person name="Liu Y."/>
            <person name="Vee V."/>
            <person name="English A."/>
            <person name="Wang M."/>
            <person name="Skinner E."/>
            <person name="Han Y."/>
            <person name="Muzny D.M."/>
            <person name="Worley K.C."/>
            <person name="Gibbs R.A."/>
        </authorList>
    </citation>
    <scope>NUCLEOTIDE SEQUENCE</scope>
</reference>
<comment type="cofactor">
    <cofactor evidence="1">
        <name>Zn(2+)</name>
        <dbReference type="ChEBI" id="CHEBI:29105"/>
    </cofactor>
</comment>
<dbReference type="PROSITE" id="PS51131">
    <property type="entry name" value="ZN_HOOK"/>
    <property type="match status" value="1"/>
</dbReference>
<evidence type="ECO:0000256" key="5">
    <source>
        <dbReference type="ARBA" id="ARBA00022454"/>
    </source>
</evidence>
<dbReference type="PANTHER" id="PTHR18867:SF12">
    <property type="entry name" value="DNA REPAIR PROTEIN RAD50"/>
    <property type="match status" value="1"/>
</dbReference>
<dbReference type="GO" id="GO:0007004">
    <property type="term" value="P:telomere maintenance via telomerase"/>
    <property type="evidence" value="ECO:0000318"/>
    <property type="project" value="GO_Central"/>
</dbReference>
<evidence type="ECO:0000256" key="7">
    <source>
        <dbReference type="ARBA" id="ARBA00022741"/>
    </source>
</evidence>
<comment type="catalytic activity">
    <reaction evidence="15">
        <text>ATP + H2O = ADP + phosphate + H(+)</text>
        <dbReference type="Rhea" id="RHEA:13065"/>
        <dbReference type="ChEBI" id="CHEBI:15377"/>
        <dbReference type="ChEBI" id="CHEBI:15378"/>
        <dbReference type="ChEBI" id="CHEBI:30616"/>
        <dbReference type="ChEBI" id="CHEBI:43474"/>
        <dbReference type="ChEBI" id="CHEBI:456216"/>
    </reaction>
</comment>
<evidence type="ECO:0000256" key="3">
    <source>
        <dbReference type="ARBA" id="ARBA00004286"/>
    </source>
</evidence>
<dbReference type="GO" id="GO:0005524">
    <property type="term" value="F:ATP binding"/>
    <property type="evidence" value="ECO:0007669"/>
    <property type="project" value="UniProtKB-KW"/>
</dbReference>
<dbReference type="PANTHER" id="PTHR18867">
    <property type="entry name" value="RAD50"/>
    <property type="match status" value="1"/>
</dbReference>
<keyword evidence="10 16" id="KW-0862">Zinc</keyword>
<evidence type="ECO:0000256" key="1">
    <source>
        <dbReference type="ARBA" id="ARBA00001947"/>
    </source>
</evidence>
<evidence type="ECO:0000256" key="18">
    <source>
        <dbReference type="SAM" id="MobiDB-lite"/>
    </source>
</evidence>
<dbReference type="SUPFAM" id="SSF52540">
    <property type="entry name" value="P-loop containing nucleoside triphosphate hydrolases"/>
    <property type="match status" value="1"/>
</dbReference>
<evidence type="ECO:0000256" key="12">
    <source>
        <dbReference type="ARBA" id="ARBA00023054"/>
    </source>
</evidence>
<reference evidence="20" key="2">
    <citation type="submission" date="2021-01" db="UniProtKB">
        <authorList>
            <consortium name="EnsemblMetazoa"/>
        </authorList>
    </citation>
    <scope>IDENTIFICATION</scope>
</reference>
<dbReference type="OMA" id="NIIFCHQ"/>
<evidence type="ECO:0000256" key="6">
    <source>
        <dbReference type="ARBA" id="ARBA00022723"/>
    </source>
</evidence>
<dbReference type="GO" id="GO:0043047">
    <property type="term" value="F:single-stranded telomeric DNA binding"/>
    <property type="evidence" value="ECO:0000318"/>
    <property type="project" value="GO_Central"/>
</dbReference>
<keyword evidence="13" id="KW-0234">DNA repair</keyword>
<dbReference type="AlphaFoldDB" id="A0A7M7NJ32"/>
<dbReference type="GO" id="GO:0030870">
    <property type="term" value="C:Mre11 complex"/>
    <property type="evidence" value="ECO:0000318"/>
    <property type="project" value="GO_Central"/>
</dbReference>
<keyword evidence="9" id="KW-0378">Hydrolase</keyword>
<dbReference type="GO" id="GO:0070192">
    <property type="term" value="P:chromosome organization involved in meiotic cell cycle"/>
    <property type="evidence" value="ECO:0000318"/>
    <property type="project" value="GO_Central"/>
</dbReference>
<evidence type="ECO:0000313" key="20">
    <source>
        <dbReference type="EnsemblMetazoa" id="XP_030837048"/>
    </source>
</evidence>
<sequence length="1032" mass="119104">MKSVEDQLENIFPGSVDELRKIYSTHQSKITEKEHQLQENEGKRRILQESAQSTTSEKTELLVIQGVLQQAAREQQETIRQRDRRMRGLANQLHLLGYSKTGEFTSSRAGDFMEKSKEWMEAQRGEAERIKKQHEDREKGVDKQSQDLRATYTGLETTIKMKTATINDNSSKLQEIKGELSTMGESSQRLKELEKEKKGAESELNQLEGSLNVDDVKQEIDSLQREAKQYDKRMSDLTNELTTISSQSQARAKLEMMQKEKNTKENETRNLRGKREEEMLHLLQVDHFPTENIGTKLSKYIDEKTEEVKRCNNKLNHAGRDLSAKQANKKTIMDQLKKKEDELRSNTDQLMSACGSEDIDESIKKITQSINSLQNEHGALTGSKHLFDRYIQSLQRTDALCPLCHRGFDSGVEVQELVQELQDELRLAPSKLVEKERSITQQKEQSDRLWVLRPIKDAVKKLSEREIPDLKLELSAVNADIEKLNATISKAEDNVSMLQVDEAMARDMKPDIQILEKTLTDLRDLDHKIGEQAKYFSGSDISRTLQQVNTETEEVKIKLNTVRSTLDFKQRQRQEHVDNVNKMRISINSITSETLHLSAKLQKRERLESEQAELSTNSRTFQREIENSRQEQKPIKDKLQKLDQDKAAIIQKKEREIKAIREKIDEVQQQLRDIRAGTSHIAKYVTDGKESKLDDVEKKIIVLNEKLTKLGEDLSPIEATIKQLTDEISNQKVKEMELRNNMLLFKYRQDVEKKSGEIEKLQEQLGGYNPITIEREKTEMEGKKAGLNKEKNQLDGRSTELREAVTKQEKELESDKYKNAEKNYNDMMIKCRTTEVANEDLDKYYNALNSAINTYHIQKMLKINKILQDLWRNTYKGSDIDYIEIRADDETGASTTQRRQYNYRVVMMKGDEILDMRGRCSAGQKVLASLLIRLALAETFCLSCGILALDDPTANLDRDNVESLAHALVDILKSQENQRNFQLLIITHDEEFVELLGHSDYTDNYYRVTNNADYRSTIVKYDIATLQPTEPV</sequence>
<evidence type="ECO:0000256" key="10">
    <source>
        <dbReference type="ARBA" id="ARBA00022833"/>
    </source>
</evidence>
<accession>A0A7M7NJ32</accession>
<dbReference type="InParanoid" id="A0A7M7NJ32"/>
<dbReference type="KEGG" id="spu:105445688"/>
<dbReference type="Pfam" id="PF04423">
    <property type="entry name" value="Rad50_zn_hook"/>
    <property type="match status" value="1"/>
</dbReference>
<evidence type="ECO:0000256" key="13">
    <source>
        <dbReference type="ARBA" id="ARBA00023204"/>
    </source>
</evidence>
<dbReference type="EnsemblMetazoa" id="XM_030981189">
    <property type="protein sequence ID" value="XP_030837049"/>
    <property type="gene ID" value="LOC105445688"/>
</dbReference>
<feature type="coiled-coil region" evidence="17">
    <location>
        <begin position="650"/>
        <end position="793"/>
    </location>
</feature>
<evidence type="ECO:0000256" key="4">
    <source>
        <dbReference type="ARBA" id="ARBA00009439"/>
    </source>
</evidence>
<comment type="subcellular location">
    <subcellularLocation>
        <location evidence="3">Chromosome</location>
    </subcellularLocation>
    <subcellularLocation>
        <location evidence="2">Nucleus</location>
    </subcellularLocation>
</comment>
<dbReference type="GO" id="GO:0046872">
    <property type="term" value="F:metal ion binding"/>
    <property type="evidence" value="ECO:0007669"/>
    <property type="project" value="UniProtKB-UniRule"/>
</dbReference>
<evidence type="ECO:0000256" key="9">
    <source>
        <dbReference type="ARBA" id="ARBA00022801"/>
    </source>
</evidence>
<evidence type="ECO:0000256" key="2">
    <source>
        <dbReference type="ARBA" id="ARBA00004123"/>
    </source>
</evidence>
<keyword evidence="7" id="KW-0547">Nucleotide-binding</keyword>
<keyword evidence="11" id="KW-0067">ATP-binding</keyword>
<proteinExistence type="inferred from homology"/>
<keyword evidence="5" id="KW-0158">Chromosome</keyword>
<keyword evidence="6 16" id="KW-0479">Metal-binding</keyword>
<dbReference type="EnsemblMetazoa" id="XM_030981188">
    <property type="protein sequence ID" value="XP_030837048"/>
    <property type="gene ID" value="LOC105445688"/>
</dbReference>
<keyword evidence="12 17" id="KW-0175">Coiled coil</keyword>
<name>A0A7M7NJ32_STRPU</name>
<dbReference type="NCBIfam" id="TIGR00606">
    <property type="entry name" value="rad50"/>
    <property type="match status" value="1"/>
</dbReference>
<evidence type="ECO:0000256" key="8">
    <source>
        <dbReference type="ARBA" id="ARBA00022763"/>
    </source>
</evidence>
<dbReference type="GO" id="GO:0051880">
    <property type="term" value="F:G-quadruplex DNA binding"/>
    <property type="evidence" value="ECO:0000318"/>
    <property type="project" value="GO_Central"/>
</dbReference>
<dbReference type="GO" id="GO:0000722">
    <property type="term" value="P:telomere maintenance via recombination"/>
    <property type="evidence" value="ECO:0000318"/>
    <property type="project" value="GO_Central"/>
</dbReference>
<evidence type="ECO:0000256" key="14">
    <source>
        <dbReference type="ARBA" id="ARBA00023242"/>
    </source>
</evidence>
<dbReference type="Gene3D" id="1.10.287.510">
    <property type="entry name" value="Helix hairpin bin"/>
    <property type="match status" value="1"/>
</dbReference>
<dbReference type="GO" id="GO:0006302">
    <property type="term" value="P:double-strand break repair"/>
    <property type="evidence" value="ECO:0000318"/>
    <property type="project" value="GO_Central"/>
</dbReference>
<dbReference type="FunFam" id="3.40.50.300:FF:000947">
    <property type="entry name" value="DNA repair protein RAD50"/>
    <property type="match status" value="1"/>
</dbReference>
<feature type="region of interest" description="Disordered" evidence="18">
    <location>
        <begin position="608"/>
        <end position="635"/>
    </location>
</feature>
<feature type="binding site" evidence="16">
    <location>
        <position position="401"/>
    </location>
    <ligand>
        <name>Zn(2+)</name>
        <dbReference type="ChEBI" id="CHEBI:29105"/>
    </ligand>
</feature>
<evidence type="ECO:0000313" key="21">
    <source>
        <dbReference type="Proteomes" id="UP000007110"/>
    </source>
</evidence>
<dbReference type="InterPro" id="IPR027417">
    <property type="entry name" value="P-loop_NTPase"/>
</dbReference>
<dbReference type="GeneID" id="105445688"/>
<feature type="compositionally biased region" description="Basic and acidic residues" evidence="18">
    <location>
        <begin position="188"/>
        <end position="201"/>
    </location>
</feature>
<protein>
    <recommendedName>
        <fullName evidence="19">Zinc-hook domain-containing protein</fullName>
    </recommendedName>
</protein>
<evidence type="ECO:0000256" key="16">
    <source>
        <dbReference type="PROSITE-ProRule" id="PRU00471"/>
    </source>
</evidence>
<keyword evidence="8" id="KW-0227">DNA damage</keyword>
<evidence type="ECO:0000259" key="19">
    <source>
        <dbReference type="PROSITE" id="PS51131"/>
    </source>
</evidence>
<keyword evidence="14" id="KW-0539">Nucleus</keyword>
<dbReference type="SUPFAM" id="SSF75712">
    <property type="entry name" value="Rad50 coiled-coil Zn hook"/>
    <property type="match status" value="1"/>
</dbReference>
<dbReference type="GO" id="GO:0000794">
    <property type="term" value="C:condensed nuclear chromosome"/>
    <property type="evidence" value="ECO:0000318"/>
    <property type="project" value="GO_Central"/>
</dbReference>
<dbReference type="InterPro" id="IPR004584">
    <property type="entry name" value="Rad50_eukaryotes"/>
</dbReference>
<dbReference type="OrthoDB" id="18797at2759"/>
<feature type="region of interest" description="Disordered" evidence="18">
    <location>
        <begin position="180"/>
        <end position="204"/>
    </location>
</feature>
<evidence type="ECO:0000256" key="15">
    <source>
        <dbReference type="ARBA" id="ARBA00049360"/>
    </source>
</evidence>
<organism evidence="20 21">
    <name type="scientific">Strongylocentrotus purpuratus</name>
    <name type="common">Purple sea urchin</name>
    <dbReference type="NCBI Taxonomy" id="7668"/>
    <lineage>
        <taxon>Eukaryota</taxon>
        <taxon>Metazoa</taxon>
        <taxon>Echinodermata</taxon>
        <taxon>Eleutherozoa</taxon>
        <taxon>Echinozoa</taxon>
        <taxon>Echinoidea</taxon>
        <taxon>Euechinoidea</taxon>
        <taxon>Echinacea</taxon>
        <taxon>Camarodonta</taxon>
        <taxon>Echinidea</taxon>
        <taxon>Strongylocentrotidae</taxon>
        <taxon>Strongylocentrotus</taxon>
    </lineage>
</organism>
<dbReference type="RefSeq" id="XP_030837048.1">
    <property type="nucleotide sequence ID" value="XM_030981188.1"/>
</dbReference>
<dbReference type="GO" id="GO:0003691">
    <property type="term" value="F:double-stranded telomeric DNA binding"/>
    <property type="evidence" value="ECO:0000318"/>
    <property type="project" value="GO_Central"/>
</dbReference>
<dbReference type="InterPro" id="IPR013134">
    <property type="entry name" value="Zn_hook_RAD50"/>
</dbReference>
<feature type="coiled-coil region" evidence="17">
    <location>
        <begin position="301"/>
        <end position="376"/>
    </location>
</feature>
<evidence type="ECO:0000256" key="11">
    <source>
        <dbReference type="ARBA" id="ARBA00022840"/>
    </source>
</evidence>
<feature type="compositionally biased region" description="Basic and acidic residues" evidence="18">
    <location>
        <begin position="621"/>
        <end position="635"/>
    </location>
</feature>
<feature type="binding site" evidence="16">
    <location>
        <position position="404"/>
    </location>
    <ligand>
        <name>Zn(2+)</name>
        <dbReference type="ChEBI" id="CHEBI:29105"/>
    </ligand>
</feature>